<gene>
    <name evidence="1" type="ORF">TGEB3V08_LOCUS11439</name>
</gene>
<dbReference type="EMBL" id="OE850340">
    <property type="protein sequence ID" value="CAD7614601.1"/>
    <property type="molecule type" value="Genomic_DNA"/>
</dbReference>
<organism evidence="1">
    <name type="scientific">Timema genevievae</name>
    <name type="common">Walking stick</name>
    <dbReference type="NCBI Taxonomy" id="629358"/>
    <lineage>
        <taxon>Eukaryota</taxon>
        <taxon>Metazoa</taxon>
        <taxon>Ecdysozoa</taxon>
        <taxon>Arthropoda</taxon>
        <taxon>Hexapoda</taxon>
        <taxon>Insecta</taxon>
        <taxon>Pterygota</taxon>
        <taxon>Neoptera</taxon>
        <taxon>Polyneoptera</taxon>
        <taxon>Phasmatodea</taxon>
        <taxon>Timematodea</taxon>
        <taxon>Timematoidea</taxon>
        <taxon>Timematidae</taxon>
        <taxon>Timema</taxon>
    </lineage>
</organism>
<protein>
    <submittedName>
        <fullName evidence="1">Uncharacterized protein</fullName>
    </submittedName>
</protein>
<evidence type="ECO:0000313" key="1">
    <source>
        <dbReference type="EMBL" id="CAD7614601.1"/>
    </source>
</evidence>
<sequence length="182" mass="20260">MFIQITWMFPDTITMLSPTVLQVLRKRRRGSFNGHCRSLLDIFEGEISAPAPVEDTADRDGWVAGVTASTPRKSCLLIQVFSYFPSPSDLLKLQPGRDAHEARFLTGLMEHYPTMPPAAKQKLLHRLNMIYIAVTKNWTEAIAASGDGGSPSVYPPNYQPPVAPTIVYRDIPQPRAPRGRGQ</sequence>
<reference evidence="1" key="1">
    <citation type="submission" date="2020-11" db="EMBL/GenBank/DDBJ databases">
        <authorList>
            <person name="Tran Van P."/>
        </authorList>
    </citation>
    <scope>NUCLEOTIDE SEQUENCE</scope>
</reference>
<accession>A0A7R9PSY9</accession>
<proteinExistence type="predicted"/>
<name>A0A7R9PSY9_TIMGE</name>
<dbReference type="AlphaFoldDB" id="A0A7R9PSY9"/>